<dbReference type="EMBL" id="VSWD01000008">
    <property type="protein sequence ID" value="KAK3095427.1"/>
    <property type="molecule type" value="Genomic_DNA"/>
</dbReference>
<accession>A0AA88Y4C1</accession>
<evidence type="ECO:0000313" key="6">
    <source>
        <dbReference type="Proteomes" id="UP001186944"/>
    </source>
</evidence>
<reference evidence="5" key="1">
    <citation type="submission" date="2019-08" db="EMBL/GenBank/DDBJ databases">
        <title>The improved chromosome-level genome for the pearl oyster Pinctada fucata martensii using PacBio sequencing and Hi-C.</title>
        <authorList>
            <person name="Zheng Z."/>
        </authorList>
    </citation>
    <scope>NUCLEOTIDE SEQUENCE</scope>
    <source>
        <strain evidence="5">ZZ-2019</strain>
        <tissue evidence="5">Adductor muscle</tissue>
    </source>
</reference>
<evidence type="ECO:0000256" key="3">
    <source>
        <dbReference type="SAM" id="MobiDB-lite"/>
    </source>
</evidence>
<dbReference type="SUPFAM" id="SSF47353">
    <property type="entry name" value="Retrovirus capsid dimerization domain-like"/>
    <property type="match status" value="1"/>
</dbReference>
<dbReference type="CDD" id="cd19757">
    <property type="entry name" value="Bbox1"/>
    <property type="match status" value="1"/>
</dbReference>
<keyword evidence="6" id="KW-1185">Reference proteome</keyword>
<evidence type="ECO:0000259" key="4">
    <source>
        <dbReference type="PROSITE" id="PS50119"/>
    </source>
</evidence>
<dbReference type="Gene3D" id="2.120.10.30">
    <property type="entry name" value="TolB, C-terminal domain"/>
    <property type="match status" value="1"/>
</dbReference>
<proteinExistence type="predicted"/>
<protein>
    <recommendedName>
        <fullName evidence="4">B box-type domain-containing protein</fullName>
    </recommendedName>
</protein>
<evidence type="ECO:0000256" key="1">
    <source>
        <dbReference type="PROSITE-ProRule" id="PRU00024"/>
    </source>
</evidence>
<feature type="compositionally biased region" description="Low complexity" evidence="3">
    <location>
        <begin position="357"/>
        <end position="377"/>
    </location>
</feature>
<dbReference type="PROSITE" id="PS50119">
    <property type="entry name" value="ZF_BBOX"/>
    <property type="match status" value="1"/>
</dbReference>
<keyword evidence="1" id="KW-0479">Metal-binding</keyword>
<dbReference type="PANTHER" id="PTHR46888">
    <property type="entry name" value="ZINC KNUCKLE DOMAINCONTAINING PROTEIN-RELATED"/>
    <property type="match status" value="1"/>
</dbReference>
<gene>
    <name evidence="5" type="ORF">FSP39_014552</name>
</gene>
<keyword evidence="1" id="KW-0862">Zinc</keyword>
<dbReference type="InterPro" id="IPR000315">
    <property type="entry name" value="Znf_B-box"/>
</dbReference>
<feature type="region of interest" description="Disordered" evidence="3">
    <location>
        <begin position="339"/>
        <end position="388"/>
    </location>
</feature>
<feature type="coiled-coil region" evidence="2">
    <location>
        <begin position="77"/>
        <end position="137"/>
    </location>
</feature>
<feature type="domain" description="B box-type" evidence="4">
    <location>
        <begin position="449"/>
        <end position="499"/>
    </location>
</feature>
<dbReference type="AlphaFoldDB" id="A0AA88Y4C1"/>
<dbReference type="GO" id="GO:0008270">
    <property type="term" value="F:zinc ion binding"/>
    <property type="evidence" value="ECO:0007669"/>
    <property type="project" value="UniProtKB-KW"/>
</dbReference>
<dbReference type="Proteomes" id="UP001186944">
    <property type="component" value="Unassembled WGS sequence"/>
</dbReference>
<dbReference type="Gene3D" id="1.10.4020.10">
    <property type="entry name" value="DNA breaking-rejoining enzymes"/>
    <property type="match status" value="1"/>
</dbReference>
<dbReference type="InterPro" id="IPR038269">
    <property type="entry name" value="SCAN_sf"/>
</dbReference>
<dbReference type="Pfam" id="PF02023">
    <property type="entry name" value="SCAN"/>
    <property type="match status" value="1"/>
</dbReference>
<feature type="compositionally biased region" description="Polar residues" evidence="3">
    <location>
        <begin position="339"/>
        <end position="348"/>
    </location>
</feature>
<dbReference type="InterPro" id="IPR003309">
    <property type="entry name" value="SCAN_dom"/>
</dbReference>
<keyword evidence="1" id="KW-0863">Zinc-finger</keyword>
<organism evidence="5 6">
    <name type="scientific">Pinctada imbricata</name>
    <name type="common">Atlantic pearl-oyster</name>
    <name type="synonym">Pinctada martensii</name>
    <dbReference type="NCBI Taxonomy" id="66713"/>
    <lineage>
        <taxon>Eukaryota</taxon>
        <taxon>Metazoa</taxon>
        <taxon>Spiralia</taxon>
        <taxon>Lophotrochozoa</taxon>
        <taxon>Mollusca</taxon>
        <taxon>Bivalvia</taxon>
        <taxon>Autobranchia</taxon>
        <taxon>Pteriomorphia</taxon>
        <taxon>Pterioida</taxon>
        <taxon>Pterioidea</taxon>
        <taxon>Pteriidae</taxon>
        <taxon>Pinctada</taxon>
    </lineage>
</organism>
<name>A0AA88Y4C1_PINIB</name>
<comment type="caution">
    <text evidence="5">The sequence shown here is derived from an EMBL/GenBank/DDBJ whole genome shotgun (WGS) entry which is preliminary data.</text>
</comment>
<dbReference type="InterPro" id="IPR011042">
    <property type="entry name" value="6-blade_b-propeller_TolB-like"/>
</dbReference>
<dbReference type="Gene3D" id="4.10.60.10">
    <property type="entry name" value="Zinc finger, CCHC-type"/>
    <property type="match status" value="1"/>
</dbReference>
<dbReference type="SUPFAM" id="SSF63825">
    <property type="entry name" value="YWTD domain"/>
    <property type="match status" value="1"/>
</dbReference>
<evidence type="ECO:0000313" key="5">
    <source>
        <dbReference type="EMBL" id="KAK3095427.1"/>
    </source>
</evidence>
<keyword evidence="2" id="KW-0175">Coiled coil</keyword>
<evidence type="ECO:0000256" key="2">
    <source>
        <dbReference type="SAM" id="Coils"/>
    </source>
</evidence>
<sequence length="827" mass="96001">MVFSVTEFLKSPTVGEFESLKKDDFKLIVLGLHLKLDVKSSMRKQEIRNIVAKELLAKEIFSSYDFPVEPVSSETKMSKFEFELEKMKIQLQFEKEEKERQFEREEKERQFEKEEKIRQFEREKEEREKQERMHEKELQFELEKLKLEKSAKENPVPSLVKSEFDAAKNIRLVPKFQEKSVDKYFPHFEKIAANLKWPRDFWPTLLQSVLIGKAAEVYSALSIAESSDYDKVKDTILRAYQLVPEAYRQKFRKYKKFENQTHVEFAREKEDLFDQWFRSKKIPNSFDNLRQIILIEEFKECVHQDLRTHLEDKNVKTVEEAAVLSDTYALTHKKNFVSKTQSSDSAKTSDVPKKNLQESQSSISSQSPSQSGSTSGPRSERSEASPGVGSLPTCNYCKKKGHVIGECLKLKKKKELKSQACASVRNDRKALDSICSDTPEIQDMTNTPVSEWLCEPCRGDGERVKARTQCYECHELLCQPCSNSHLRFKITANHHLIELIQYQQHFKKSISEQTLSKSNEIQTPVNEDELASDFLEHITLTDDTVLYKEETVGQEQENQQNLNRNNPKQHQITKRFDFRVSRPNDQKKVIVMDVLCTEDTILVVDNENKVLKMFDRHGEFQHSSTLKNSTHGITCVRDNVFATCGEDKMVHVWALSDESYQVDHRANGIHFNGVYFCVLHHYDNAITILDKHKKIVRKIVMKQAFGKKFEFGWDIHMDKDTNNVFVPCQHENGVLCLTIEGKALWFSPMSAKLWGITEIQETLCVVDIINNCIHQINKKGEYIRKLIDEDSLDGKPICAYSGQDNNLYISYAAFTESCDKISVYTVI</sequence>
<dbReference type="PANTHER" id="PTHR46888:SF13">
    <property type="entry name" value="RIBONUCLEASE H"/>
    <property type="match status" value="1"/>
</dbReference>